<evidence type="ECO:0000313" key="3">
    <source>
        <dbReference type="EMBL" id="TVZ05856.1"/>
    </source>
</evidence>
<keyword evidence="1" id="KW-0732">Signal</keyword>
<gene>
    <name evidence="3" type="ORF">EAS64_13065</name>
</gene>
<dbReference type="PANTHER" id="PTHR33546:SF1">
    <property type="entry name" value="LARGE, MULTIFUNCTIONAL SECRETED PROTEIN"/>
    <property type="match status" value="1"/>
</dbReference>
<proteinExistence type="predicted"/>
<dbReference type="OrthoDB" id="9770043at2"/>
<organism evidence="3 4">
    <name type="scientific">Trebonia kvetii</name>
    <dbReference type="NCBI Taxonomy" id="2480626"/>
    <lineage>
        <taxon>Bacteria</taxon>
        <taxon>Bacillati</taxon>
        <taxon>Actinomycetota</taxon>
        <taxon>Actinomycetes</taxon>
        <taxon>Streptosporangiales</taxon>
        <taxon>Treboniaceae</taxon>
        <taxon>Trebonia</taxon>
    </lineage>
</organism>
<dbReference type="InterPro" id="IPR011042">
    <property type="entry name" value="6-blade_b-propeller_TolB-like"/>
</dbReference>
<dbReference type="InterPro" id="IPR054539">
    <property type="entry name" value="Beta-prop_PDH"/>
</dbReference>
<dbReference type="SUPFAM" id="SSF50952">
    <property type="entry name" value="Soluble quinoprotein glucose dehydrogenase"/>
    <property type="match status" value="1"/>
</dbReference>
<dbReference type="Gene3D" id="2.120.10.30">
    <property type="entry name" value="TolB, C-terminal domain"/>
    <property type="match status" value="1"/>
</dbReference>
<reference evidence="3 4" key="1">
    <citation type="submission" date="2018-11" db="EMBL/GenBank/DDBJ databases">
        <title>Trebonia kvetii gen.nov., sp.nov., a novel acidophilic actinobacterium, and proposal of the new actinobacterial family Treboniaceae fam. nov.</title>
        <authorList>
            <person name="Rapoport D."/>
            <person name="Sagova-Mareckova M."/>
            <person name="Sedlacek I."/>
            <person name="Provaznik J."/>
            <person name="Kralova S."/>
            <person name="Pavlinic D."/>
            <person name="Benes V."/>
            <person name="Kopecky J."/>
        </authorList>
    </citation>
    <scope>NUCLEOTIDE SEQUENCE [LARGE SCALE GENOMIC DNA]</scope>
    <source>
        <strain evidence="3 4">15Tr583</strain>
    </source>
</reference>
<dbReference type="EMBL" id="RPFW01000002">
    <property type="protein sequence ID" value="TVZ05856.1"/>
    <property type="molecule type" value="Genomic_DNA"/>
</dbReference>
<keyword evidence="4" id="KW-1185">Reference proteome</keyword>
<evidence type="ECO:0000259" key="2">
    <source>
        <dbReference type="Pfam" id="PF22807"/>
    </source>
</evidence>
<evidence type="ECO:0000256" key="1">
    <source>
        <dbReference type="SAM" id="SignalP"/>
    </source>
</evidence>
<feature type="chain" id="PRO_5039547285" evidence="1">
    <location>
        <begin position="21"/>
        <end position="451"/>
    </location>
</feature>
<dbReference type="AlphaFoldDB" id="A0A6P2C655"/>
<evidence type="ECO:0000313" key="4">
    <source>
        <dbReference type="Proteomes" id="UP000460272"/>
    </source>
</evidence>
<protein>
    <submittedName>
        <fullName evidence="3">Gluconolaconase</fullName>
    </submittedName>
</protein>
<dbReference type="Proteomes" id="UP000460272">
    <property type="component" value="Unassembled WGS sequence"/>
</dbReference>
<feature type="domain" description="Pyrroloquinoline quinone-dependent pyranose dehydrogenase beta-propeller" evidence="2">
    <location>
        <begin position="67"/>
        <end position="447"/>
    </location>
</feature>
<name>A0A6P2C655_9ACTN</name>
<sequence>MPPLAGAAVAAVAACSAASGQGPTAAAPSVSQSLPAIAYAAAADSTTTLVVPAGEGGGALSAPHTLTVSAGWTATVWARVPDARMEAWTPEGDLLVSQPARGSVVELRPDTAGTATVTTLLSGLSNPQGLAFATVGGATVLYVAESNQIDRYPWGPRGIGGARTVLAAALPDPDPAGDDVHRMKDVTVAADGTVYFNVGSSSNANPDDRTMMPQRAVIMAVRPDGTDLRVVERGIRNGEGLAVAPDGTVWTAVNERDNIPYPAHGPHTSFSDAFGQVIRAYVNEHPPDEVVPVTAGRDLGWPYCDPDQDGNHPAGSLANVPLVPNAVTNPGGGALDCAALKPVEVGVPAHSAPLGMTFLAGSKLPAPWTSGAAVAAHGSWDRQPPRSPAVLWLDWDSAKRTLLPGVTLTGGFQNADGSFWGRPVDAVPGPDGALYVSDDAAGAIYRLAPPH</sequence>
<dbReference type="InterPro" id="IPR011041">
    <property type="entry name" value="Quinoprot_gluc/sorb_DH_b-prop"/>
</dbReference>
<accession>A0A6P2C655</accession>
<dbReference type="Pfam" id="PF22807">
    <property type="entry name" value="TrAA12"/>
    <property type="match status" value="1"/>
</dbReference>
<dbReference type="PANTHER" id="PTHR33546">
    <property type="entry name" value="LARGE, MULTIFUNCTIONAL SECRETED PROTEIN-RELATED"/>
    <property type="match status" value="1"/>
</dbReference>
<feature type="signal peptide" evidence="1">
    <location>
        <begin position="1"/>
        <end position="20"/>
    </location>
</feature>
<comment type="caution">
    <text evidence="3">The sequence shown here is derived from an EMBL/GenBank/DDBJ whole genome shotgun (WGS) entry which is preliminary data.</text>
</comment>